<dbReference type="RefSeq" id="WP_089407322.1">
    <property type="nucleotide sequence ID" value="NZ_FZOU01000001.1"/>
</dbReference>
<evidence type="ECO:0000259" key="1">
    <source>
        <dbReference type="PROSITE" id="PS51677"/>
    </source>
</evidence>
<name>A0A239EQ33_9BACT</name>
<dbReference type="GO" id="GO:0016810">
    <property type="term" value="F:hydrolase activity, acting on carbon-nitrogen (but not peptide) bonds"/>
    <property type="evidence" value="ECO:0007669"/>
    <property type="project" value="InterPro"/>
</dbReference>
<organism evidence="2 3">
    <name type="scientific">Granulicella rosea</name>
    <dbReference type="NCBI Taxonomy" id="474952"/>
    <lineage>
        <taxon>Bacteria</taxon>
        <taxon>Pseudomonadati</taxon>
        <taxon>Acidobacteriota</taxon>
        <taxon>Terriglobia</taxon>
        <taxon>Terriglobales</taxon>
        <taxon>Acidobacteriaceae</taxon>
        <taxon>Granulicella</taxon>
    </lineage>
</organism>
<dbReference type="PANTHER" id="PTHR47561:SF1">
    <property type="entry name" value="POLYSACCHARIDE DEACETYLASE FAMILY PROTEIN (AFU_ORTHOLOGUE AFUA_6G05030)"/>
    <property type="match status" value="1"/>
</dbReference>
<sequence>MAVTDIASQNPWEWNETVWRQLARRVSAGPALVPAVWPGGAPFAVALSFDSDHETNELRNGGKSINKLSIGEYGARRGIGRIVEILEKANVPATFFVPAVSALLHPEQQALAVLNGHEVGIHGWIHELNTKLPPDVERDLMMRSADVLEKITGSRPRGVRTASWDFSEDTLRIAEEMGLLYDSSLMADDDCYELLLDGRPTGVVEMPVQWVRDDAVYFGMDRFAGLRPYTPPRGVVEIFLEELKLACEERGVFQLTMHPHIIGVRSRIWILKEVIDRAKELGAWFGTHAQIVEYVKANAAQPAD</sequence>
<reference evidence="2 3" key="1">
    <citation type="submission" date="2017-06" db="EMBL/GenBank/DDBJ databases">
        <authorList>
            <person name="Kim H.J."/>
            <person name="Triplett B.A."/>
        </authorList>
    </citation>
    <scope>NUCLEOTIDE SEQUENCE [LARGE SCALE GENOMIC DNA]</scope>
    <source>
        <strain evidence="2 3">DSM 18704</strain>
    </source>
</reference>
<dbReference type="SUPFAM" id="SSF88713">
    <property type="entry name" value="Glycoside hydrolase/deacetylase"/>
    <property type="match status" value="1"/>
</dbReference>
<evidence type="ECO:0000313" key="3">
    <source>
        <dbReference type="Proteomes" id="UP000198356"/>
    </source>
</evidence>
<dbReference type="OrthoDB" id="9784220at2"/>
<dbReference type="PROSITE" id="PS51677">
    <property type="entry name" value="NODB"/>
    <property type="match status" value="1"/>
</dbReference>
<dbReference type="Gene3D" id="3.20.20.370">
    <property type="entry name" value="Glycoside hydrolase/deacetylase"/>
    <property type="match status" value="1"/>
</dbReference>
<keyword evidence="3" id="KW-1185">Reference proteome</keyword>
<proteinExistence type="predicted"/>
<protein>
    <submittedName>
        <fullName evidence="2">Peptidoglycan/xylan/chitin deacetylase, PgdA/CDA1 family</fullName>
    </submittedName>
</protein>
<dbReference type="EMBL" id="FZOU01000001">
    <property type="protein sequence ID" value="SNS46521.1"/>
    <property type="molecule type" value="Genomic_DNA"/>
</dbReference>
<dbReference type="AlphaFoldDB" id="A0A239EQ33"/>
<gene>
    <name evidence="2" type="ORF">SAMN05421770_1011090</name>
</gene>
<feature type="domain" description="NodB homology" evidence="1">
    <location>
        <begin position="64"/>
        <end position="286"/>
    </location>
</feature>
<dbReference type="InterPro" id="IPR011330">
    <property type="entry name" value="Glyco_hydro/deAcase_b/a-brl"/>
</dbReference>
<dbReference type="GO" id="GO:0005975">
    <property type="term" value="P:carbohydrate metabolic process"/>
    <property type="evidence" value="ECO:0007669"/>
    <property type="project" value="InterPro"/>
</dbReference>
<dbReference type="InterPro" id="IPR002509">
    <property type="entry name" value="NODB_dom"/>
</dbReference>
<dbReference type="Pfam" id="PF01522">
    <property type="entry name" value="Polysacc_deac_1"/>
    <property type="match status" value="1"/>
</dbReference>
<dbReference type="Proteomes" id="UP000198356">
    <property type="component" value="Unassembled WGS sequence"/>
</dbReference>
<dbReference type="InterPro" id="IPR037950">
    <property type="entry name" value="PgdA-like"/>
</dbReference>
<dbReference type="PANTHER" id="PTHR47561">
    <property type="entry name" value="POLYSACCHARIDE DEACETYLASE FAMILY PROTEIN (AFU_ORTHOLOGUE AFUA_6G05030)"/>
    <property type="match status" value="1"/>
</dbReference>
<accession>A0A239EQ33</accession>
<evidence type="ECO:0000313" key="2">
    <source>
        <dbReference type="EMBL" id="SNS46521.1"/>
    </source>
</evidence>
<dbReference type="CDD" id="cd10938">
    <property type="entry name" value="CE4_HpPgdA_like"/>
    <property type="match status" value="1"/>
</dbReference>